<dbReference type="Gramene" id="Solyc02g090043.1.1">
    <property type="protein sequence ID" value="Solyc02g090043.1.1"/>
    <property type="gene ID" value="Solyc02g090043.1"/>
</dbReference>
<accession>A0A3Q7F9U4</accession>
<dbReference type="EnsemblPlants" id="Solyc02g090043.1.1">
    <property type="protein sequence ID" value="Solyc02g090043.1.1"/>
    <property type="gene ID" value="Solyc02g090043.1"/>
</dbReference>
<evidence type="ECO:0000313" key="1">
    <source>
        <dbReference type="EnsemblPlants" id="Solyc02g090043.1.1"/>
    </source>
</evidence>
<reference evidence="1" key="2">
    <citation type="submission" date="2019-01" db="UniProtKB">
        <authorList>
            <consortium name="EnsemblPlants"/>
        </authorList>
    </citation>
    <scope>IDENTIFICATION</scope>
    <source>
        <strain evidence="1">cv. Heinz 1706</strain>
    </source>
</reference>
<dbReference type="InParanoid" id="A0A3Q7F9U4"/>
<reference evidence="1" key="1">
    <citation type="journal article" date="2012" name="Nature">
        <title>The tomato genome sequence provides insights into fleshy fruit evolution.</title>
        <authorList>
            <consortium name="Tomato Genome Consortium"/>
        </authorList>
    </citation>
    <scope>NUCLEOTIDE SEQUENCE [LARGE SCALE GENOMIC DNA]</scope>
    <source>
        <strain evidence="1">cv. Heinz 1706</strain>
    </source>
</reference>
<organism evidence="1">
    <name type="scientific">Solanum lycopersicum</name>
    <name type="common">Tomato</name>
    <name type="synonym">Lycopersicon esculentum</name>
    <dbReference type="NCBI Taxonomy" id="4081"/>
    <lineage>
        <taxon>Eukaryota</taxon>
        <taxon>Viridiplantae</taxon>
        <taxon>Streptophyta</taxon>
        <taxon>Embryophyta</taxon>
        <taxon>Tracheophyta</taxon>
        <taxon>Spermatophyta</taxon>
        <taxon>Magnoliopsida</taxon>
        <taxon>eudicotyledons</taxon>
        <taxon>Gunneridae</taxon>
        <taxon>Pentapetalae</taxon>
        <taxon>asterids</taxon>
        <taxon>lamiids</taxon>
        <taxon>Solanales</taxon>
        <taxon>Solanaceae</taxon>
        <taxon>Solanoideae</taxon>
        <taxon>Solaneae</taxon>
        <taxon>Solanum</taxon>
        <taxon>Solanum subgen. Lycopersicon</taxon>
    </lineage>
</organism>
<dbReference type="AlphaFoldDB" id="A0A3Q7F9U4"/>
<name>A0A3Q7F9U4_SOLLC</name>
<dbReference type="Proteomes" id="UP000004994">
    <property type="component" value="Chromosome 2"/>
</dbReference>
<protein>
    <submittedName>
        <fullName evidence="1">Uncharacterized protein</fullName>
    </submittedName>
</protein>
<evidence type="ECO:0000313" key="2">
    <source>
        <dbReference type="Proteomes" id="UP000004994"/>
    </source>
</evidence>
<sequence length="198" mass="22271">MGNFMFSDLINVLRINRCGLLRIWQVVVQKVNFKMDDNGSGVSRDGQGEKDMMFFCLLFCSFARNEDDLLCTRACPSLFLLLSSGFGCHLSSLNKLNASDGSYKLSGYISDICYINLLGALISLGDDDIQLLLIFEIRVERWLILLGVSHLGLFPVKHEAAVTYDFGNIERNLLVPAINNLEKEDCKVLLNSIMMEMI</sequence>
<proteinExistence type="predicted"/>
<keyword evidence="2" id="KW-1185">Reference proteome</keyword>
<dbReference type="STRING" id="4081.A0A3Q7F9U4"/>